<evidence type="ECO:0000313" key="2">
    <source>
        <dbReference type="Proteomes" id="UP000276506"/>
    </source>
</evidence>
<organism evidence="1 2">
    <name type="scientific">Stutzerimonas xanthomarina</name>
    <dbReference type="NCBI Taxonomy" id="271420"/>
    <lineage>
        <taxon>Bacteria</taxon>
        <taxon>Pseudomonadati</taxon>
        <taxon>Pseudomonadota</taxon>
        <taxon>Gammaproteobacteria</taxon>
        <taxon>Pseudomonadales</taxon>
        <taxon>Pseudomonadaceae</taxon>
        <taxon>Stutzerimonas</taxon>
    </lineage>
</organism>
<dbReference type="Proteomes" id="UP000276506">
    <property type="component" value="Unassembled WGS sequence"/>
</dbReference>
<sequence>MKQLTVVRWPNGSWSTGGPVSDPDYQQCEVYVVPFTTEGSAKKRAQAVRRRLVSKELPLPTQSAPYKDTRNL</sequence>
<comment type="caution">
    <text evidence="1">The sequence shown here is derived from an EMBL/GenBank/DDBJ whole genome shotgun (WGS) entry which is preliminary data.</text>
</comment>
<dbReference type="AlphaFoldDB" id="A0A427DYH0"/>
<name>A0A427DYH0_9GAMM</name>
<dbReference type="RefSeq" id="WP_125877955.1">
    <property type="nucleotide sequence ID" value="NZ_RHQL01000010.1"/>
</dbReference>
<proteinExistence type="predicted"/>
<protein>
    <submittedName>
        <fullName evidence="1">Uncharacterized protein</fullName>
    </submittedName>
</protein>
<accession>A0A427DYH0</accession>
<reference evidence="1 2" key="1">
    <citation type="submission" date="2018-10" db="EMBL/GenBank/DDBJ databases">
        <title>Transmission dynamics of multidrug resistant bacteria on intensive care unit surfaces.</title>
        <authorList>
            <person name="D'Souza A.W."/>
            <person name="Potter R.F."/>
            <person name="Wallace M."/>
            <person name="Shupe A."/>
            <person name="Patel S."/>
            <person name="Sun S."/>
            <person name="Gul D."/>
            <person name="Kwon J.H."/>
            <person name="Andleeb S."/>
            <person name="Burnham C.-A.D."/>
            <person name="Dantas G."/>
        </authorList>
    </citation>
    <scope>NUCLEOTIDE SEQUENCE [LARGE SCALE GENOMIC DNA]</scope>
    <source>
        <strain evidence="1 2">PX_177</strain>
    </source>
</reference>
<gene>
    <name evidence="1" type="ORF">EGJ28_16230</name>
</gene>
<dbReference type="EMBL" id="RHQL01000010">
    <property type="protein sequence ID" value="RRV08814.1"/>
    <property type="molecule type" value="Genomic_DNA"/>
</dbReference>
<evidence type="ECO:0000313" key="1">
    <source>
        <dbReference type="EMBL" id="RRV08814.1"/>
    </source>
</evidence>